<evidence type="ECO:0000313" key="2">
    <source>
        <dbReference type="EMBL" id="MPD02822.1"/>
    </source>
</evidence>
<comment type="caution">
    <text evidence="2">The sequence shown here is derived from an EMBL/GenBank/DDBJ whole genome shotgun (WGS) entry which is preliminary data.</text>
</comment>
<organism evidence="2 3">
    <name type="scientific">Portunus trituberculatus</name>
    <name type="common">Swimming crab</name>
    <name type="synonym">Neptunus trituberculatus</name>
    <dbReference type="NCBI Taxonomy" id="210409"/>
    <lineage>
        <taxon>Eukaryota</taxon>
        <taxon>Metazoa</taxon>
        <taxon>Ecdysozoa</taxon>
        <taxon>Arthropoda</taxon>
        <taxon>Crustacea</taxon>
        <taxon>Multicrustacea</taxon>
        <taxon>Malacostraca</taxon>
        <taxon>Eumalacostraca</taxon>
        <taxon>Eucarida</taxon>
        <taxon>Decapoda</taxon>
        <taxon>Pleocyemata</taxon>
        <taxon>Brachyura</taxon>
        <taxon>Eubrachyura</taxon>
        <taxon>Portunoidea</taxon>
        <taxon>Portunidae</taxon>
        <taxon>Portuninae</taxon>
        <taxon>Portunus</taxon>
    </lineage>
</organism>
<proteinExistence type="predicted"/>
<accession>A0A5B7JXT2</accession>
<evidence type="ECO:0000313" key="3">
    <source>
        <dbReference type="Proteomes" id="UP000324222"/>
    </source>
</evidence>
<keyword evidence="3" id="KW-1185">Reference proteome</keyword>
<reference evidence="2 3" key="1">
    <citation type="submission" date="2019-05" db="EMBL/GenBank/DDBJ databases">
        <title>Another draft genome of Portunus trituberculatus and its Hox gene families provides insights of decapod evolution.</title>
        <authorList>
            <person name="Jeong J.-H."/>
            <person name="Song I."/>
            <person name="Kim S."/>
            <person name="Choi T."/>
            <person name="Kim D."/>
            <person name="Ryu S."/>
            <person name="Kim W."/>
        </authorList>
    </citation>
    <scope>NUCLEOTIDE SEQUENCE [LARGE SCALE GENOMIC DNA]</scope>
    <source>
        <tissue evidence="2">Muscle</tissue>
    </source>
</reference>
<dbReference type="EMBL" id="VSRR010133264">
    <property type="protein sequence ID" value="MPD02822.1"/>
    <property type="molecule type" value="Genomic_DNA"/>
</dbReference>
<dbReference type="Proteomes" id="UP000324222">
    <property type="component" value="Unassembled WGS sequence"/>
</dbReference>
<feature type="region of interest" description="Disordered" evidence="1">
    <location>
        <begin position="1"/>
        <end position="48"/>
    </location>
</feature>
<protein>
    <submittedName>
        <fullName evidence="2">Uncharacterized protein</fullName>
    </submittedName>
</protein>
<name>A0A5B7JXT2_PORTR</name>
<feature type="compositionally biased region" description="Low complexity" evidence="1">
    <location>
        <begin position="39"/>
        <end position="48"/>
    </location>
</feature>
<dbReference type="AlphaFoldDB" id="A0A5B7JXT2"/>
<evidence type="ECO:0000256" key="1">
    <source>
        <dbReference type="SAM" id="MobiDB-lite"/>
    </source>
</evidence>
<sequence length="77" mass="7809">MLGTEQSLPPPPSLSSSSDGKKRKRCSVDDSTPPPPCASPLSLPGPSLAGAMSESAVFGNRVALDRLSSLVSALLTS</sequence>
<gene>
    <name evidence="2" type="ORF">E2C01_098427</name>
</gene>